<dbReference type="AlphaFoldDB" id="A0A6J4QGW3"/>
<organism evidence="2">
    <name type="scientific">uncultured Ramlibacter sp</name>
    <dbReference type="NCBI Taxonomy" id="260755"/>
    <lineage>
        <taxon>Bacteria</taxon>
        <taxon>Pseudomonadati</taxon>
        <taxon>Pseudomonadota</taxon>
        <taxon>Betaproteobacteria</taxon>
        <taxon>Burkholderiales</taxon>
        <taxon>Comamonadaceae</taxon>
        <taxon>Ramlibacter</taxon>
        <taxon>environmental samples</taxon>
    </lineage>
</organism>
<evidence type="ECO:0000313" key="2">
    <source>
        <dbReference type="EMBL" id="CAA9439596.1"/>
    </source>
</evidence>
<dbReference type="EMBL" id="CADCUX010000683">
    <property type="protein sequence ID" value="CAA9439596.1"/>
    <property type="molecule type" value="Genomic_DNA"/>
</dbReference>
<accession>A0A6J4QGW3</accession>
<proteinExistence type="predicted"/>
<feature type="compositionally biased region" description="Basic and acidic residues" evidence="1">
    <location>
        <begin position="134"/>
        <end position="154"/>
    </location>
</feature>
<feature type="compositionally biased region" description="Basic and acidic residues" evidence="1">
    <location>
        <begin position="51"/>
        <end position="85"/>
    </location>
</feature>
<evidence type="ECO:0000256" key="1">
    <source>
        <dbReference type="SAM" id="MobiDB-lite"/>
    </source>
</evidence>
<sequence>LRVLRAAGGHAPDPDGLSRPAHLQRAVGGHRDGHHDHPVRVLPVRGRHARRPDEPARGRLCDGLHPFPDRDPRRGAGGVLRDRIRVHPRHLQGGRRDHDPGRGRGDAAEPDAQPARAGGNHHFVHRAGGAGRPAARERGLPDHLRGRPDADAAHADVQPARLLAAPPVPGGLL</sequence>
<feature type="non-terminal residue" evidence="2">
    <location>
        <position position="173"/>
    </location>
</feature>
<protein>
    <submittedName>
        <fullName evidence="2">Phosphate transport system permease protein PstC</fullName>
    </submittedName>
</protein>
<feature type="compositionally biased region" description="Basic and acidic residues" evidence="1">
    <location>
        <begin position="94"/>
        <end position="107"/>
    </location>
</feature>
<feature type="region of interest" description="Disordered" evidence="1">
    <location>
        <begin position="1"/>
        <end position="20"/>
    </location>
</feature>
<gene>
    <name evidence="2" type="ORF">AVDCRST_MAG51-3158</name>
</gene>
<feature type="region of interest" description="Disordered" evidence="1">
    <location>
        <begin position="48"/>
        <end position="173"/>
    </location>
</feature>
<reference evidence="2" key="1">
    <citation type="submission" date="2020-02" db="EMBL/GenBank/DDBJ databases">
        <authorList>
            <person name="Meier V. D."/>
        </authorList>
    </citation>
    <scope>NUCLEOTIDE SEQUENCE</scope>
    <source>
        <strain evidence="2">AVDCRST_MAG51</strain>
    </source>
</reference>
<feature type="non-terminal residue" evidence="2">
    <location>
        <position position="1"/>
    </location>
</feature>
<name>A0A6J4QGW3_9BURK</name>